<protein>
    <recommendedName>
        <fullName evidence="3">Ubiquitin-like protease family profile domain-containing protein</fullName>
    </recommendedName>
</protein>
<dbReference type="PANTHER" id="PTHR48258">
    <property type="entry name" value="DUF4218 DOMAIN-CONTAINING PROTEIN-RELATED"/>
    <property type="match status" value="1"/>
</dbReference>
<reference evidence="1 2" key="1">
    <citation type="submission" date="2019-08" db="EMBL/GenBank/DDBJ databases">
        <title>Draft genome sequences of two oriental melons (Cucumis melo L. var makuwa).</title>
        <authorList>
            <person name="Kwon S.-Y."/>
        </authorList>
    </citation>
    <scope>NUCLEOTIDE SEQUENCE [LARGE SCALE GENOMIC DNA]</scope>
    <source>
        <strain evidence="2">cv. SW 3</strain>
        <tissue evidence="1">Leaf</tissue>
    </source>
</reference>
<dbReference type="SUPFAM" id="SSF54001">
    <property type="entry name" value="Cysteine proteinases"/>
    <property type="match status" value="1"/>
</dbReference>
<dbReference type="InterPro" id="IPR038765">
    <property type="entry name" value="Papain-like_cys_pep_sf"/>
</dbReference>
<evidence type="ECO:0000313" key="1">
    <source>
        <dbReference type="EMBL" id="KAA0041982.1"/>
    </source>
</evidence>
<evidence type="ECO:0008006" key="3">
    <source>
        <dbReference type="Google" id="ProtNLM"/>
    </source>
</evidence>
<sequence length="481" mass="54799">MEFCQDNMSIGLGKAKERDQNDDIGRPSSVASHIRPEKEQLMQAHLYVLENTNDVQPYIEYVNFKYLLYLFIYYVVPIRIYLTIVATELESPNNTIFDTLRWISHGPLPSVITYSSYVMNGIRYNTEHRDGVCNVHNSGVLLDCCSDDHLSVGADEDVAQVDCFLETSSQKSMRGPTTMIHLAQISSDANRLVVDYNERDEPECLTFPPPNYPAIDLSDWETFVSLSMSEDFLGRPCSLAIGKVDNIVATGTVFERISTDEIVYGVRLGESYVRVLIELACDSHSLLPIPVVGSIYYTSSKKSRELEALKGTKSKMNELKLPMTIRFVLRHVEKDMKDEYLTIPVDTQEIFGYNFNVNVMKDSIKRLCLMEELALSVILSSMICLYESDPSILEEYAFMNPGQISKGLGTYENRARHLCNRLCAQQPGSTECGYYVMKFMKDIVRKKSITITDVQTRQAPYTQSELDMVRVEYCDFLGRYI</sequence>
<comment type="caution">
    <text evidence="1">The sequence shown here is derived from an EMBL/GenBank/DDBJ whole genome shotgun (WGS) entry which is preliminary data.</text>
</comment>
<gene>
    <name evidence="1" type="ORF">E6C27_scaffold67G004190</name>
</gene>
<accession>A0A5A7TEX5</accession>
<dbReference type="EMBL" id="SSTE01016227">
    <property type="protein sequence ID" value="KAA0041982.1"/>
    <property type="molecule type" value="Genomic_DNA"/>
</dbReference>
<evidence type="ECO:0000313" key="2">
    <source>
        <dbReference type="Proteomes" id="UP000321393"/>
    </source>
</evidence>
<dbReference type="Proteomes" id="UP000321393">
    <property type="component" value="Unassembled WGS sequence"/>
</dbReference>
<name>A0A5A7TEX5_CUCMM</name>
<dbReference type="AlphaFoldDB" id="A0A5A7TEX5"/>
<organism evidence="1 2">
    <name type="scientific">Cucumis melo var. makuwa</name>
    <name type="common">Oriental melon</name>
    <dbReference type="NCBI Taxonomy" id="1194695"/>
    <lineage>
        <taxon>Eukaryota</taxon>
        <taxon>Viridiplantae</taxon>
        <taxon>Streptophyta</taxon>
        <taxon>Embryophyta</taxon>
        <taxon>Tracheophyta</taxon>
        <taxon>Spermatophyta</taxon>
        <taxon>Magnoliopsida</taxon>
        <taxon>eudicotyledons</taxon>
        <taxon>Gunneridae</taxon>
        <taxon>Pentapetalae</taxon>
        <taxon>rosids</taxon>
        <taxon>fabids</taxon>
        <taxon>Cucurbitales</taxon>
        <taxon>Cucurbitaceae</taxon>
        <taxon>Benincaseae</taxon>
        <taxon>Cucumis</taxon>
    </lineage>
</organism>
<proteinExistence type="predicted"/>